<reference evidence="1" key="1">
    <citation type="journal article" date="2015" name="Nature">
        <title>Complex archaea that bridge the gap between prokaryotes and eukaryotes.</title>
        <authorList>
            <person name="Spang A."/>
            <person name="Saw J.H."/>
            <person name="Jorgensen S.L."/>
            <person name="Zaremba-Niedzwiedzka K."/>
            <person name="Martijn J."/>
            <person name="Lind A.E."/>
            <person name="van Eijk R."/>
            <person name="Schleper C."/>
            <person name="Guy L."/>
            <person name="Ettema T.J."/>
        </authorList>
    </citation>
    <scope>NUCLEOTIDE SEQUENCE</scope>
</reference>
<sequence length="216" mass="23823">TNMIESGGNPTSIPEEIRNQVVSKVDWSKWTAAIAAAKPSSTKKATSTQYQAAGYATRIEEAEVIFEDLADYINNVSTFELIKQKKLPNNMRSLEYQRLEQAQRNFVNAKLRDESGAAIAPSEFESAALQYFIQPGDRPEVIDQKRSNRKTVLQGLINEAGSAYTGGGNISGAIPSGDDLLREQVIGIGYDYDALSSQYSDEEIKESIYDQDGIQL</sequence>
<proteinExistence type="predicted"/>
<comment type="caution">
    <text evidence="1">The sequence shown here is derived from an EMBL/GenBank/DDBJ whole genome shotgun (WGS) entry which is preliminary data.</text>
</comment>
<gene>
    <name evidence="1" type="ORF">LCGC14_2912200</name>
</gene>
<organism evidence="1">
    <name type="scientific">marine sediment metagenome</name>
    <dbReference type="NCBI Taxonomy" id="412755"/>
    <lineage>
        <taxon>unclassified sequences</taxon>
        <taxon>metagenomes</taxon>
        <taxon>ecological metagenomes</taxon>
    </lineage>
</organism>
<name>A0A0F8YD30_9ZZZZ</name>
<dbReference type="EMBL" id="LAZR01057655">
    <property type="protein sequence ID" value="KKK71610.1"/>
    <property type="molecule type" value="Genomic_DNA"/>
</dbReference>
<protein>
    <submittedName>
        <fullName evidence="1">Uncharacterized protein</fullName>
    </submittedName>
</protein>
<feature type="non-terminal residue" evidence="1">
    <location>
        <position position="1"/>
    </location>
</feature>
<dbReference type="AlphaFoldDB" id="A0A0F8YD30"/>
<evidence type="ECO:0000313" key="1">
    <source>
        <dbReference type="EMBL" id="KKK71610.1"/>
    </source>
</evidence>
<accession>A0A0F8YD30</accession>